<feature type="region of interest" description="Disordered" evidence="6">
    <location>
        <begin position="588"/>
        <end position="628"/>
    </location>
</feature>
<evidence type="ECO:0000256" key="3">
    <source>
        <dbReference type="ARBA" id="ARBA00022771"/>
    </source>
</evidence>
<dbReference type="PANTHER" id="PTHR12547:SF18">
    <property type="entry name" value="PROTEIN TIS11"/>
    <property type="match status" value="1"/>
</dbReference>
<keyword evidence="4 5" id="KW-0862">Zinc</keyword>
<dbReference type="EMBL" id="FLRD01000134">
    <property type="protein sequence ID" value="SBT44467.1"/>
    <property type="molecule type" value="Genomic_DNA"/>
</dbReference>
<dbReference type="GO" id="GO:0003729">
    <property type="term" value="F:mRNA binding"/>
    <property type="evidence" value="ECO:0007669"/>
    <property type="project" value="InterPro"/>
</dbReference>
<keyword evidence="1 5" id="KW-0479">Metal-binding</keyword>
<feature type="zinc finger region" description="C3H1-type" evidence="5">
    <location>
        <begin position="97"/>
        <end position="124"/>
    </location>
</feature>
<evidence type="ECO:0000256" key="4">
    <source>
        <dbReference type="ARBA" id="ARBA00022833"/>
    </source>
</evidence>
<feature type="domain" description="C3H1-type" evidence="7">
    <location>
        <begin position="97"/>
        <end position="124"/>
    </location>
</feature>
<dbReference type="Gene3D" id="4.10.1000.10">
    <property type="entry name" value="Zinc finger, CCCH-type"/>
    <property type="match status" value="1"/>
</dbReference>
<dbReference type="PROSITE" id="PS50103">
    <property type="entry name" value="ZF_C3H1"/>
    <property type="match status" value="3"/>
</dbReference>
<organism evidence="8 9">
    <name type="scientific">Plasmodium ovale wallikeri</name>
    <dbReference type="NCBI Taxonomy" id="864142"/>
    <lineage>
        <taxon>Eukaryota</taxon>
        <taxon>Sar</taxon>
        <taxon>Alveolata</taxon>
        <taxon>Apicomplexa</taxon>
        <taxon>Aconoidasida</taxon>
        <taxon>Haemosporida</taxon>
        <taxon>Plasmodiidae</taxon>
        <taxon>Plasmodium</taxon>
        <taxon>Plasmodium (Plasmodium)</taxon>
    </lineage>
</organism>
<dbReference type="PANTHER" id="PTHR12547">
    <property type="entry name" value="CCCH ZINC FINGER/TIS11-RELATED"/>
    <property type="match status" value="1"/>
</dbReference>
<feature type="zinc finger region" description="C3H1-type" evidence="5">
    <location>
        <begin position="60"/>
        <end position="87"/>
    </location>
</feature>
<feature type="zinc finger region" description="C3H1-type" evidence="5">
    <location>
        <begin position="24"/>
        <end position="52"/>
    </location>
</feature>
<dbReference type="InterPro" id="IPR000571">
    <property type="entry name" value="Znf_CCCH"/>
</dbReference>
<feature type="domain" description="C3H1-type" evidence="7">
    <location>
        <begin position="24"/>
        <end position="52"/>
    </location>
</feature>
<dbReference type="SUPFAM" id="SSF90229">
    <property type="entry name" value="CCCH zinc finger"/>
    <property type="match status" value="2"/>
</dbReference>
<proteinExistence type="predicted"/>
<dbReference type="AlphaFoldDB" id="A0A1A8ZKQ2"/>
<keyword evidence="3 5" id="KW-0863">Zinc-finger</keyword>
<name>A0A1A8ZKQ2_PLAOA</name>
<sequence length="947" mass="108021">MNEKNHKNSPQAQSETLSLIKKQFFKTKMCPFQKNKNYCLNESNCHYAHSVDELKPMPDLRNTKLCDYIKKKVPCRDINCKFAHDIDTLKPSVHLATYKSTICSFWGKGKCFNGNKCRFAHGNDDIKTNEGIDALAIAKYNRKHAIKNKNKNKNSISDLKQGTASTYSFNTCDYSANDSLETTNVSSSFDKSGEALVLNKSNTSNGNIKTKNNLDMFNLNNEIAEERNENTDTEIMGNEFSFCDKNDSTNSIKDVIHKIENMALSTFIENNDKYTKVIKYLMNENTILKESIRKEQMQTMIEQDQKEQMKKRMQRSNFESTLTTATVNNGKDNGDDLVKYLYAEETNNGNKEKSENIENNENNHINGNCDINVNSYTNGSSNIIGNNYSNGSIYINENSYTNENGDLNGNRWNSENSENIIFLSNEQRNANIGMPTYEDTIKVDENFNSIIKTIDDILISQNVCSFPNIKDTNSSYEGKDMYPMRNNNDMTNREYENLLCNMKSFETVRSIYPGFNSFNAVDNSRQPIIRAEAEMLDRALEESMVNSNLQAEKKKKSYYDENFSCAKYRSFPHNSSTMGVIGNNYSNGDGNGNGNSNGNNYSNNNSNSNHYSNQRANDAEELSFPPNFKPAIFSHKELPSQEVRNVQQTRMQAQRMNKEQFSQIVDVDPWKGSMVTLRNENSTDAMGSNNMNCNLGGNIHSDSFHGGNIPSGNFHGNFSNDGKANNYSDGTNISLFNNFKFKQNNTLNVMREKNAKLNLRENMELNDGSMNLDKLLEFSSDKSDILKKIKKLISNELQNNENYNYSNKTKNNYTSIFNGNNSMFKKNTLLNDNVRLTSFNTPDVTNNTLVNNANVNTNQNNSFYDHENNSNNSNNKIYDTNGNNCHHLNYNFPQYKKENINEQNIWNDNSNFNDFAFPVMSPHDWINNQKGGDFFNMSKSVNLSSLN</sequence>
<dbReference type="InterPro" id="IPR036855">
    <property type="entry name" value="Znf_CCCH_sf"/>
</dbReference>
<dbReference type="Gene3D" id="3.30.1370.210">
    <property type="match status" value="1"/>
</dbReference>
<keyword evidence="2" id="KW-0677">Repeat</keyword>
<evidence type="ECO:0000256" key="2">
    <source>
        <dbReference type="ARBA" id="ARBA00022737"/>
    </source>
</evidence>
<evidence type="ECO:0000256" key="5">
    <source>
        <dbReference type="PROSITE-ProRule" id="PRU00723"/>
    </source>
</evidence>
<evidence type="ECO:0000256" key="1">
    <source>
        <dbReference type="ARBA" id="ARBA00022723"/>
    </source>
</evidence>
<dbReference type="GO" id="GO:0008270">
    <property type="term" value="F:zinc ion binding"/>
    <property type="evidence" value="ECO:0007669"/>
    <property type="project" value="UniProtKB-KW"/>
</dbReference>
<accession>A0A1A8ZKQ2</accession>
<protein>
    <submittedName>
        <fullName evidence="8">Zinc finger protein, putative</fullName>
    </submittedName>
</protein>
<evidence type="ECO:0000313" key="9">
    <source>
        <dbReference type="Proteomes" id="UP000078555"/>
    </source>
</evidence>
<reference evidence="9" key="1">
    <citation type="submission" date="2016-05" db="EMBL/GenBank/DDBJ databases">
        <authorList>
            <person name="Naeem R."/>
        </authorList>
    </citation>
    <scope>NUCLEOTIDE SEQUENCE [LARGE SCALE GENOMIC DNA]</scope>
</reference>
<dbReference type="Proteomes" id="UP000078555">
    <property type="component" value="Unassembled WGS sequence"/>
</dbReference>
<feature type="domain" description="C3H1-type" evidence="7">
    <location>
        <begin position="60"/>
        <end position="87"/>
    </location>
</feature>
<keyword evidence="9" id="KW-1185">Reference proteome</keyword>
<dbReference type="InterPro" id="IPR045877">
    <property type="entry name" value="ZFP36-like"/>
</dbReference>
<gene>
    <name evidence="8" type="ORF">POVWA1_049970</name>
</gene>
<feature type="compositionally biased region" description="Low complexity" evidence="6">
    <location>
        <begin position="596"/>
        <end position="613"/>
    </location>
</feature>
<dbReference type="SMART" id="SM00356">
    <property type="entry name" value="ZnF_C3H1"/>
    <property type="match status" value="3"/>
</dbReference>
<evidence type="ECO:0000256" key="6">
    <source>
        <dbReference type="SAM" id="MobiDB-lite"/>
    </source>
</evidence>
<evidence type="ECO:0000313" key="8">
    <source>
        <dbReference type="EMBL" id="SBT44467.1"/>
    </source>
</evidence>
<evidence type="ECO:0000259" key="7">
    <source>
        <dbReference type="PROSITE" id="PS50103"/>
    </source>
</evidence>